<comment type="function">
    <text evidence="9">Part of the tripartite ATP-independent periplasmic (TRAP) transport system.</text>
</comment>
<dbReference type="PANTHER" id="PTHR35011:SF2">
    <property type="entry name" value="2,3-DIKETO-L-GULONATE TRAP TRANSPORTER SMALL PERMEASE PROTEIN YIAM"/>
    <property type="match status" value="1"/>
</dbReference>
<dbReference type="RefSeq" id="WP_345937658.1">
    <property type="nucleotide sequence ID" value="NZ_JBBKTW010000005.1"/>
</dbReference>
<evidence type="ECO:0000256" key="5">
    <source>
        <dbReference type="ARBA" id="ARBA00022692"/>
    </source>
</evidence>
<keyword evidence="4 9" id="KW-0997">Cell inner membrane</keyword>
<dbReference type="EMBL" id="JBBKTW010000005">
    <property type="protein sequence ID" value="MEN2989613.1"/>
    <property type="molecule type" value="Genomic_DNA"/>
</dbReference>
<keyword evidence="3" id="KW-1003">Cell membrane</keyword>
<keyword evidence="12" id="KW-1185">Reference proteome</keyword>
<protein>
    <recommendedName>
        <fullName evidence="9">TRAP transporter small permease protein</fullName>
    </recommendedName>
</protein>
<proteinExistence type="inferred from homology"/>
<evidence type="ECO:0000256" key="8">
    <source>
        <dbReference type="ARBA" id="ARBA00038436"/>
    </source>
</evidence>
<evidence type="ECO:0000256" key="2">
    <source>
        <dbReference type="ARBA" id="ARBA00022448"/>
    </source>
</evidence>
<dbReference type="InterPro" id="IPR055348">
    <property type="entry name" value="DctQ"/>
</dbReference>
<evidence type="ECO:0000259" key="10">
    <source>
        <dbReference type="Pfam" id="PF04290"/>
    </source>
</evidence>
<keyword evidence="2 9" id="KW-0813">Transport</keyword>
<name>A0ABU9YLD5_9PROT</name>
<comment type="subunit">
    <text evidence="9">The complex comprises the extracytoplasmic solute receptor protein and the two transmembrane proteins.</text>
</comment>
<dbReference type="PANTHER" id="PTHR35011">
    <property type="entry name" value="2,3-DIKETO-L-GULONATE TRAP TRANSPORTER SMALL PERMEASE PROTEIN YIAM"/>
    <property type="match status" value="1"/>
</dbReference>
<organism evidence="11 12">
    <name type="scientific">Tistrella arctica</name>
    <dbReference type="NCBI Taxonomy" id="3133430"/>
    <lineage>
        <taxon>Bacteria</taxon>
        <taxon>Pseudomonadati</taxon>
        <taxon>Pseudomonadota</taxon>
        <taxon>Alphaproteobacteria</taxon>
        <taxon>Geminicoccales</taxon>
        <taxon>Geminicoccaceae</taxon>
        <taxon>Tistrella</taxon>
    </lineage>
</organism>
<evidence type="ECO:0000256" key="9">
    <source>
        <dbReference type="RuleBase" id="RU369079"/>
    </source>
</evidence>
<dbReference type="Pfam" id="PF04290">
    <property type="entry name" value="DctQ"/>
    <property type="match status" value="1"/>
</dbReference>
<sequence>MVQNVISAGHRVLGGVERCLLAVASAALVAIAALILIEIVGRWLPALRIPDNIIIVRQLMVVSIACGLGWVTGRNGHIAIDLLYRHMAPRWQRICHGLALVAGLVMAVPLVIWVAEDVAALHASNSFYFGELKLPEWPVRTAFLLGLLALAARLCLQLAGLIAGVDETVPADAGHEG</sequence>
<evidence type="ECO:0000313" key="12">
    <source>
        <dbReference type="Proteomes" id="UP001413721"/>
    </source>
</evidence>
<reference evidence="11 12" key="1">
    <citation type="submission" date="2024-03" db="EMBL/GenBank/DDBJ databases">
        <title>High-quality draft genome sequencing of Tistrella sp. BH-R2-4.</title>
        <authorList>
            <person name="Dong C."/>
        </authorList>
    </citation>
    <scope>NUCLEOTIDE SEQUENCE [LARGE SCALE GENOMIC DNA]</scope>
    <source>
        <strain evidence="11 12">BH-R2-4</strain>
    </source>
</reference>
<evidence type="ECO:0000256" key="1">
    <source>
        <dbReference type="ARBA" id="ARBA00004429"/>
    </source>
</evidence>
<dbReference type="InterPro" id="IPR007387">
    <property type="entry name" value="TRAP_DctQ"/>
</dbReference>
<comment type="caution">
    <text evidence="11">The sequence shown here is derived from an EMBL/GenBank/DDBJ whole genome shotgun (WGS) entry which is preliminary data.</text>
</comment>
<keyword evidence="5 9" id="KW-0812">Transmembrane</keyword>
<evidence type="ECO:0000256" key="7">
    <source>
        <dbReference type="ARBA" id="ARBA00023136"/>
    </source>
</evidence>
<feature type="transmembrane region" description="Helical" evidence="9">
    <location>
        <begin position="53"/>
        <end position="73"/>
    </location>
</feature>
<dbReference type="Proteomes" id="UP001413721">
    <property type="component" value="Unassembled WGS sequence"/>
</dbReference>
<keyword evidence="7 9" id="KW-0472">Membrane</keyword>
<comment type="subcellular location">
    <subcellularLocation>
        <location evidence="1 9">Cell inner membrane</location>
        <topology evidence="1 9">Multi-pass membrane protein</topology>
    </subcellularLocation>
</comment>
<comment type="similarity">
    <text evidence="8 9">Belongs to the TRAP transporter small permease family.</text>
</comment>
<feature type="transmembrane region" description="Helical" evidence="9">
    <location>
        <begin position="137"/>
        <end position="156"/>
    </location>
</feature>
<evidence type="ECO:0000256" key="4">
    <source>
        <dbReference type="ARBA" id="ARBA00022519"/>
    </source>
</evidence>
<accession>A0ABU9YLD5</accession>
<feature type="transmembrane region" description="Helical" evidence="9">
    <location>
        <begin position="20"/>
        <end position="41"/>
    </location>
</feature>
<evidence type="ECO:0000256" key="6">
    <source>
        <dbReference type="ARBA" id="ARBA00022989"/>
    </source>
</evidence>
<feature type="domain" description="Tripartite ATP-independent periplasmic transporters DctQ component" evidence="10">
    <location>
        <begin position="31"/>
        <end position="162"/>
    </location>
</feature>
<evidence type="ECO:0000256" key="3">
    <source>
        <dbReference type="ARBA" id="ARBA00022475"/>
    </source>
</evidence>
<gene>
    <name evidence="11" type="ORF">WG926_14955</name>
</gene>
<feature type="transmembrane region" description="Helical" evidence="9">
    <location>
        <begin position="94"/>
        <end position="115"/>
    </location>
</feature>
<evidence type="ECO:0000313" key="11">
    <source>
        <dbReference type="EMBL" id="MEN2989613.1"/>
    </source>
</evidence>
<keyword evidence="6 9" id="KW-1133">Transmembrane helix</keyword>